<evidence type="ECO:0000256" key="1">
    <source>
        <dbReference type="SAM" id="MobiDB-lite"/>
    </source>
</evidence>
<dbReference type="AlphaFoldDB" id="L7CAH6"/>
<dbReference type="EMBL" id="AMWG01000140">
    <property type="protein sequence ID" value="ELP30830.1"/>
    <property type="molecule type" value="Genomic_DNA"/>
</dbReference>
<comment type="caution">
    <text evidence="2">The sequence shown here is derived from an EMBL/GenBank/DDBJ whole genome shotgun (WGS) entry which is preliminary data.</text>
</comment>
<feature type="region of interest" description="Disordered" evidence="1">
    <location>
        <begin position="20"/>
        <end position="82"/>
    </location>
</feature>
<feature type="compositionally biased region" description="Low complexity" evidence="1">
    <location>
        <begin position="51"/>
        <end position="65"/>
    </location>
</feature>
<name>L7CAH6_RHOBT</name>
<gene>
    <name evidence="2" type="ORF">RBSWK_05096</name>
</gene>
<reference evidence="2 3" key="1">
    <citation type="journal article" date="2013" name="Mar. Genomics">
        <title>Expression of sulfatases in Rhodopirellula baltica and the diversity of sulfatases in the genus Rhodopirellula.</title>
        <authorList>
            <person name="Wegner C.E."/>
            <person name="Richter-Heitmann T."/>
            <person name="Klindworth A."/>
            <person name="Klockow C."/>
            <person name="Richter M."/>
            <person name="Achstetter T."/>
            <person name="Glockner F.O."/>
            <person name="Harder J."/>
        </authorList>
    </citation>
    <scope>NUCLEOTIDE SEQUENCE [LARGE SCALE GENOMIC DNA]</scope>
    <source>
        <strain evidence="2 3">SWK14</strain>
    </source>
</reference>
<evidence type="ECO:0000313" key="2">
    <source>
        <dbReference type="EMBL" id="ELP30830.1"/>
    </source>
</evidence>
<evidence type="ECO:0000313" key="3">
    <source>
        <dbReference type="Proteomes" id="UP000010959"/>
    </source>
</evidence>
<sequence length="82" mass="8950">MDPPRWSLATEMLMAQDLVPGQAQEVDRAQEAGPDQEADRRPGLHQVALTQQGVAPRQAAARPPVTMTTPRDRANLIAPSIR</sequence>
<organism evidence="2 3">
    <name type="scientific">Rhodopirellula baltica SWK14</name>
    <dbReference type="NCBI Taxonomy" id="993516"/>
    <lineage>
        <taxon>Bacteria</taxon>
        <taxon>Pseudomonadati</taxon>
        <taxon>Planctomycetota</taxon>
        <taxon>Planctomycetia</taxon>
        <taxon>Pirellulales</taxon>
        <taxon>Pirellulaceae</taxon>
        <taxon>Rhodopirellula</taxon>
    </lineage>
</organism>
<proteinExistence type="predicted"/>
<accession>L7CAH6</accession>
<protein>
    <submittedName>
        <fullName evidence="2">Uncharacterized protein</fullName>
    </submittedName>
</protein>
<dbReference type="Proteomes" id="UP000010959">
    <property type="component" value="Unassembled WGS sequence"/>
</dbReference>